<evidence type="ECO:0000313" key="5">
    <source>
        <dbReference type="Proteomes" id="UP000234349"/>
    </source>
</evidence>
<proteinExistence type="predicted"/>
<dbReference type="Proteomes" id="UP001179858">
    <property type="component" value="Chromosome"/>
</dbReference>
<reference evidence="2 5" key="1">
    <citation type="submission" date="2016-09" db="EMBL/GenBank/DDBJ databases">
        <authorList>
            <person name="Inglin R.C."/>
        </authorList>
    </citation>
    <scope>NUCLEOTIDE SEQUENCE [LARGE SCALE GENOMIC DNA]</scope>
    <source>
        <strain evidence="2 5">RI-517</strain>
    </source>
</reference>
<gene>
    <name evidence="2" type="ORF">CUR37_04705</name>
    <name evidence="3" type="ORF">LAS9267_00548</name>
    <name evidence="4" type="ORF">QBD03_07640</name>
</gene>
<evidence type="ECO:0000256" key="1">
    <source>
        <dbReference type="SAM" id="MobiDB-lite"/>
    </source>
</evidence>
<reference evidence="4" key="3">
    <citation type="submission" date="2023-04" db="EMBL/GenBank/DDBJ databases">
        <title>Novel strain of Lactilactobacillus sakei and use thereof.</title>
        <authorList>
            <person name="Kim S.Y."/>
        </authorList>
    </citation>
    <scope>NUCLEOTIDE SEQUENCE</scope>
    <source>
        <strain evidence="4">HUP1</strain>
    </source>
</reference>
<evidence type="ECO:0000313" key="6">
    <source>
        <dbReference type="Proteomes" id="UP000239650"/>
    </source>
</evidence>
<protein>
    <submittedName>
        <fullName evidence="2">DUF3042 domain-containing protein</fullName>
    </submittedName>
    <submittedName>
        <fullName evidence="4">DUF3042 family protein</fullName>
    </submittedName>
</protein>
<dbReference type="EMBL" id="CP122959">
    <property type="protein sequence ID" value="WGI18620.1"/>
    <property type="molecule type" value="Genomic_DNA"/>
</dbReference>
<dbReference type="AlphaFoldDB" id="A0A1W6D333"/>
<dbReference type="Proteomes" id="UP000234349">
    <property type="component" value="Unassembled WGS sequence"/>
</dbReference>
<evidence type="ECO:0000313" key="2">
    <source>
        <dbReference type="EMBL" id="PKX78205.1"/>
    </source>
</evidence>
<dbReference type="RefSeq" id="WP_016265394.1">
    <property type="nucleotide sequence ID" value="NZ_AP017931.1"/>
</dbReference>
<dbReference type="Proteomes" id="UP000239650">
    <property type="component" value="Unassembled WGS sequence"/>
</dbReference>
<sequence length="59" mass="6644">MKHKFFKGFVIGTVSTVGAIAGSLFAFKKTVLDPIEEEENKIEENRRRANRKSHSAHQG</sequence>
<dbReference type="Pfam" id="PF11240">
    <property type="entry name" value="DUF3042"/>
    <property type="match status" value="1"/>
</dbReference>
<feature type="compositionally biased region" description="Basic residues" evidence="1">
    <location>
        <begin position="48"/>
        <end position="59"/>
    </location>
</feature>
<dbReference type="EMBL" id="OKRC01000002">
    <property type="protein sequence ID" value="SPE19581.1"/>
    <property type="molecule type" value="Genomic_DNA"/>
</dbReference>
<feature type="region of interest" description="Disordered" evidence="1">
    <location>
        <begin position="38"/>
        <end position="59"/>
    </location>
</feature>
<dbReference type="GeneID" id="57132240"/>
<evidence type="ECO:0000313" key="3">
    <source>
        <dbReference type="EMBL" id="SPE19581.1"/>
    </source>
</evidence>
<evidence type="ECO:0000313" key="4">
    <source>
        <dbReference type="EMBL" id="WGI18620.1"/>
    </source>
</evidence>
<dbReference type="EMBL" id="MKGH01000019">
    <property type="protein sequence ID" value="PKX78205.1"/>
    <property type="molecule type" value="Genomic_DNA"/>
</dbReference>
<organism evidence="3 6">
    <name type="scientific">Latilactobacillus sakei</name>
    <name type="common">Lactobacillus sakei</name>
    <dbReference type="NCBI Taxonomy" id="1599"/>
    <lineage>
        <taxon>Bacteria</taxon>
        <taxon>Bacillati</taxon>
        <taxon>Bacillota</taxon>
        <taxon>Bacilli</taxon>
        <taxon>Lactobacillales</taxon>
        <taxon>Lactobacillaceae</taxon>
        <taxon>Latilactobacillus</taxon>
    </lineage>
</organism>
<name>A0A1W6D333_LATSK</name>
<reference evidence="3 6" key="2">
    <citation type="submission" date="2018-02" db="EMBL/GenBank/DDBJ databases">
        <authorList>
            <person name="Rodrigo-Torres L."/>
            <person name="Arahal R. D."/>
            <person name="Lucena T."/>
        </authorList>
    </citation>
    <scope>NUCLEOTIDE SEQUENCE [LARGE SCALE GENOMIC DNA]</scope>
    <source>
        <strain evidence="3 6">CECT 9267</strain>
    </source>
</reference>
<dbReference type="InterPro" id="IPR021402">
    <property type="entry name" value="DUF3042"/>
</dbReference>
<accession>A0A1W6D333</accession>